<name>A0A9P7K925_9AGAR</name>
<feature type="region of interest" description="Disordered" evidence="1">
    <location>
        <begin position="218"/>
        <end position="266"/>
    </location>
</feature>
<accession>A0A9P7K925</accession>
<protein>
    <submittedName>
        <fullName evidence="2">Uncharacterized protein</fullName>
    </submittedName>
</protein>
<dbReference type="Proteomes" id="UP000775547">
    <property type="component" value="Unassembled WGS sequence"/>
</dbReference>
<dbReference type="EMBL" id="JABCKV010000676">
    <property type="protein sequence ID" value="KAG5640500.1"/>
    <property type="molecule type" value="Genomic_DNA"/>
</dbReference>
<dbReference type="OrthoDB" id="3271097at2759"/>
<feature type="region of interest" description="Disordered" evidence="1">
    <location>
        <begin position="1"/>
        <end position="78"/>
    </location>
</feature>
<sequence>MARQGAPQAQSSHQQTQATSGSGTPAKGARGRPGKQRGIPASAGLAAGNENINNPASIPQGTSMSNQTPRQDLPAPLAPNQTINTIQEKDAEIARLQALLAAKESAGPGPVISSNLAAIPKPKGEAGDKRKGFVLQDAMELSGSSEKEALYRSILRTTRRNIIRANLDLDEGYKKQDHEKLSQVFKLTRNEQPYLSKKRFPADWALVEIVKQYLRNQRKETKRKLKAAQDHGPARKRTRRHIDDANDSNDEDIDPLNPSGSGSDDE</sequence>
<keyword evidence="3" id="KW-1185">Reference proteome</keyword>
<reference evidence="2" key="1">
    <citation type="submission" date="2020-07" db="EMBL/GenBank/DDBJ databases">
        <authorList>
            <person name="Nieuwenhuis M."/>
            <person name="Van De Peppel L.J.J."/>
        </authorList>
    </citation>
    <scope>NUCLEOTIDE SEQUENCE</scope>
    <source>
        <strain evidence="2">AP01</strain>
        <tissue evidence="2">Mycelium</tissue>
    </source>
</reference>
<feature type="compositionally biased region" description="Polar residues" evidence="1">
    <location>
        <begin position="50"/>
        <end position="70"/>
    </location>
</feature>
<evidence type="ECO:0000313" key="3">
    <source>
        <dbReference type="Proteomes" id="UP000775547"/>
    </source>
</evidence>
<evidence type="ECO:0000313" key="2">
    <source>
        <dbReference type="EMBL" id="KAG5640500.1"/>
    </source>
</evidence>
<feature type="compositionally biased region" description="Low complexity" evidence="1">
    <location>
        <begin position="1"/>
        <end position="25"/>
    </location>
</feature>
<evidence type="ECO:0000256" key="1">
    <source>
        <dbReference type="SAM" id="MobiDB-lite"/>
    </source>
</evidence>
<feature type="compositionally biased region" description="Acidic residues" evidence="1">
    <location>
        <begin position="245"/>
        <end position="254"/>
    </location>
</feature>
<organism evidence="2 3">
    <name type="scientific">Asterophora parasitica</name>
    <dbReference type="NCBI Taxonomy" id="117018"/>
    <lineage>
        <taxon>Eukaryota</taxon>
        <taxon>Fungi</taxon>
        <taxon>Dikarya</taxon>
        <taxon>Basidiomycota</taxon>
        <taxon>Agaricomycotina</taxon>
        <taxon>Agaricomycetes</taxon>
        <taxon>Agaricomycetidae</taxon>
        <taxon>Agaricales</taxon>
        <taxon>Tricholomatineae</taxon>
        <taxon>Lyophyllaceae</taxon>
        <taxon>Asterophora</taxon>
    </lineage>
</organism>
<gene>
    <name evidence="2" type="ORF">DXG03_008288</name>
</gene>
<dbReference type="AlphaFoldDB" id="A0A9P7K925"/>
<comment type="caution">
    <text evidence="2">The sequence shown here is derived from an EMBL/GenBank/DDBJ whole genome shotgun (WGS) entry which is preliminary data.</text>
</comment>
<reference evidence="2" key="2">
    <citation type="submission" date="2021-10" db="EMBL/GenBank/DDBJ databases">
        <title>Phylogenomics reveals ancestral predisposition of the termite-cultivated fungus Termitomyces towards a domesticated lifestyle.</title>
        <authorList>
            <person name="Auxier B."/>
            <person name="Grum-Grzhimaylo A."/>
            <person name="Cardenas M.E."/>
            <person name="Lodge J.D."/>
            <person name="Laessoe T."/>
            <person name="Pedersen O."/>
            <person name="Smith M.E."/>
            <person name="Kuyper T.W."/>
            <person name="Franco-Molano E.A."/>
            <person name="Baroni T.J."/>
            <person name="Aanen D.K."/>
        </authorList>
    </citation>
    <scope>NUCLEOTIDE SEQUENCE</scope>
    <source>
        <strain evidence="2">AP01</strain>
        <tissue evidence="2">Mycelium</tissue>
    </source>
</reference>
<proteinExistence type="predicted"/>